<evidence type="ECO:0008006" key="5">
    <source>
        <dbReference type="Google" id="ProtNLM"/>
    </source>
</evidence>
<feature type="region of interest" description="Disordered" evidence="1">
    <location>
        <begin position="287"/>
        <end position="313"/>
    </location>
</feature>
<reference evidence="4" key="2">
    <citation type="submission" date="2015-01" db="EMBL/GenBank/DDBJ databases">
        <title>Evolutionary Origins and Diversification of the Mycorrhizal Mutualists.</title>
        <authorList>
            <consortium name="DOE Joint Genome Institute"/>
            <consortium name="Mycorrhizal Genomics Consortium"/>
            <person name="Kohler A."/>
            <person name="Kuo A."/>
            <person name="Nagy L.G."/>
            <person name="Floudas D."/>
            <person name="Copeland A."/>
            <person name="Barry K.W."/>
            <person name="Cichocki N."/>
            <person name="Veneault-Fourrey C."/>
            <person name="LaButti K."/>
            <person name="Lindquist E.A."/>
            <person name="Lipzen A."/>
            <person name="Lundell T."/>
            <person name="Morin E."/>
            <person name="Murat C."/>
            <person name="Riley R."/>
            <person name="Ohm R."/>
            <person name="Sun H."/>
            <person name="Tunlid A."/>
            <person name="Henrissat B."/>
            <person name="Grigoriev I.V."/>
            <person name="Hibbett D.S."/>
            <person name="Martin F."/>
        </authorList>
    </citation>
    <scope>NUCLEOTIDE SEQUENCE [LARGE SCALE GENOMIC DNA]</scope>
    <source>
        <strain evidence="4">h7</strain>
    </source>
</reference>
<accession>A0A0C3CHD0</accession>
<evidence type="ECO:0000256" key="1">
    <source>
        <dbReference type="SAM" id="MobiDB-lite"/>
    </source>
</evidence>
<feature type="transmembrane region" description="Helical" evidence="2">
    <location>
        <begin position="199"/>
        <end position="219"/>
    </location>
</feature>
<feature type="compositionally biased region" description="Basic and acidic residues" evidence="1">
    <location>
        <begin position="298"/>
        <end position="307"/>
    </location>
</feature>
<feature type="transmembrane region" description="Helical" evidence="2">
    <location>
        <begin position="91"/>
        <end position="116"/>
    </location>
</feature>
<dbReference type="AlphaFoldDB" id="A0A0C3CHD0"/>
<gene>
    <name evidence="3" type="ORF">M413DRAFT_383958</name>
</gene>
<feature type="transmembrane region" description="Helical" evidence="2">
    <location>
        <begin position="26"/>
        <end position="47"/>
    </location>
</feature>
<evidence type="ECO:0000256" key="2">
    <source>
        <dbReference type="SAM" id="Phobius"/>
    </source>
</evidence>
<evidence type="ECO:0000313" key="3">
    <source>
        <dbReference type="EMBL" id="KIM43569.1"/>
    </source>
</evidence>
<keyword evidence="2" id="KW-1133">Transmembrane helix</keyword>
<dbReference type="Proteomes" id="UP000053424">
    <property type="component" value="Unassembled WGS sequence"/>
</dbReference>
<protein>
    <recommendedName>
        <fullName evidence="5">G-protein coupled receptors family 1 profile domain-containing protein</fullName>
    </recommendedName>
</protein>
<evidence type="ECO:0000313" key="4">
    <source>
        <dbReference type="Proteomes" id="UP000053424"/>
    </source>
</evidence>
<proteinExistence type="predicted"/>
<sequence length="313" mass="34982">MTPVTPDLLEVWLKHDRTLARYVGAYLFQFFLYGFYTTLFAIGVYVLYVNCSGPMRWPFLITIAIMYSLATADALFALYKLMQHYLHGKIFPVLVPLPAMLLFVTSSIIADFVILFRCYASWYRQQRFIIIPCIILFCISICGYTFAISSSPRISKLFPIYSWMNFGFNACLTILISGKLWWSARRENPGPSPEMRRGYYFIMALIVESGAILPAYLLLMLTVKGPILRAGRNQVVGIAPTLIMLQAAMRICNQGVNAGIATQRRYAQSSSTPVLDSIFSTVGASAPTASQTPLESCTPRHGDDQHEGGSGNV</sequence>
<feature type="transmembrane region" description="Helical" evidence="2">
    <location>
        <begin position="160"/>
        <end position="178"/>
    </location>
</feature>
<keyword evidence="2" id="KW-0472">Membrane</keyword>
<keyword evidence="2" id="KW-0812">Transmembrane</keyword>
<feature type="transmembrane region" description="Helical" evidence="2">
    <location>
        <begin position="59"/>
        <end position="79"/>
    </location>
</feature>
<name>A0A0C3CHD0_HEBCY</name>
<organism evidence="3 4">
    <name type="scientific">Hebeloma cylindrosporum</name>
    <dbReference type="NCBI Taxonomy" id="76867"/>
    <lineage>
        <taxon>Eukaryota</taxon>
        <taxon>Fungi</taxon>
        <taxon>Dikarya</taxon>
        <taxon>Basidiomycota</taxon>
        <taxon>Agaricomycotina</taxon>
        <taxon>Agaricomycetes</taxon>
        <taxon>Agaricomycetidae</taxon>
        <taxon>Agaricales</taxon>
        <taxon>Agaricineae</taxon>
        <taxon>Hymenogastraceae</taxon>
        <taxon>Hebeloma</taxon>
    </lineage>
</organism>
<dbReference type="OrthoDB" id="3226582at2759"/>
<dbReference type="EMBL" id="KN831775">
    <property type="protein sequence ID" value="KIM43569.1"/>
    <property type="molecule type" value="Genomic_DNA"/>
</dbReference>
<reference evidence="3 4" key="1">
    <citation type="submission" date="2014-04" db="EMBL/GenBank/DDBJ databases">
        <authorList>
            <consortium name="DOE Joint Genome Institute"/>
            <person name="Kuo A."/>
            <person name="Gay G."/>
            <person name="Dore J."/>
            <person name="Kohler A."/>
            <person name="Nagy L.G."/>
            <person name="Floudas D."/>
            <person name="Copeland A."/>
            <person name="Barry K.W."/>
            <person name="Cichocki N."/>
            <person name="Veneault-Fourrey C."/>
            <person name="LaButti K."/>
            <person name="Lindquist E.A."/>
            <person name="Lipzen A."/>
            <person name="Lundell T."/>
            <person name="Morin E."/>
            <person name="Murat C."/>
            <person name="Sun H."/>
            <person name="Tunlid A."/>
            <person name="Henrissat B."/>
            <person name="Grigoriev I.V."/>
            <person name="Hibbett D.S."/>
            <person name="Martin F."/>
            <person name="Nordberg H.P."/>
            <person name="Cantor M.N."/>
            <person name="Hua S.X."/>
        </authorList>
    </citation>
    <scope>NUCLEOTIDE SEQUENCE [LARGE SCALE GENOMIC DNA]</scope>
    <source>
        <strain evidence="4">h7</strain>
    </source>
</reference>
<keyword evidence="4" id="KW-1185">Reference proteome</keyword>
<dbReference type="HOGENOM" id="CLU_888671_0_0_1"/>
<feature type="transmembrane region" description="Helical" evidence="2">
    <location>
        <begin position="128"/>
        <end position="148"/>
    </location>
</feature>